<dbReference type="InterPro" id="IPR004883">
    <property type="entry name" value="LOB"/>
</dbReference>
<dbReference type="Pfam" id="PF03195">
    <property type="entry name" value="LOB"/>
    <property type="match status" value="1"/>
</dbReference>
<dbReference type="EMBL" id="MH107252">
    <property type="protein sequence ID" value="AXB26768.1"/>
    <property type="molecule type" value="Genomic_DNA"/>
</dbReference>
<evidence type="ECO:0000259" key="2">
    <source>
        <dbReference type="PROSITE" id="PS50891"/>
    </source>
</evidence>
<dbReference type="PROSITE" id="PS50891">
    <property type="entry name" value="LOB"/>
    <property type="match status" value="1"/>
</dbReference>
<accession>A0A2Z5CVL9</accession>
<proteinExistence type="inferred from homology"/>
<dbReference type="GO" id="GO:0009755">
    <property type="term" value="P:hormone-mediated signaling pathway"/>
    <property type="evidence" value="ECO:0007669"/>
    <property type="project" value="TreeGrafter"/>
</dbReference>
<dbReference type="PANTHER" id="PTHR31529:SF26">
    <property type="entry name" value="LOB DOMAIN-CONTAINING PROTEIN CRL1"/>
    <property type="match status" value="1"/>
</dbReference>
<feature type="domain" description="LOB" evidence="2">
    <location>
        <begin position="5"/>
        <end position="112"/>
    </location>
</feature>
<name>A0A2Z5CVL9_9TRAC</name>
<protein>
    <submittedName>
        <fullName evidence="3">LBDA</fullName>
    </submittedName>
</protein>
<organism evidence="3">
    <name type="scientific">Selaginella kraussiana</name>
    <dbReference type="NCBI Taxonomy" id="81964"/>
    <lineage>
        <taxon>Eukaryota</taxon>
        <taxon>Viridiplantae</taxon>
        <taxon>Streptophyta</taxon>
        <taxon>Embryophyta</taxon>
        <taxon>Tracheophyta</taxon>
        <taxon>Lycopodiopsida</taxon>
        <taxon>Selaginellales</taxon>
        <taxon>Selaginellaceae</taxon>
        <taxon>Selaginella</taxon>
    </lineage>
</organism>
<gene>
    <name evidence="3" type="primary">LBDA</name>
</gene>
<dbReference type="GO" id="GO:0045893">
    <property type="term" value="P:positive regulation of DNA-templated transcription"/>
    <property type="evidence" value="ECO:0007669"/>
    <property type="project" value="TreeGrafter"/>
</dbReference>
<evidence type="ECO:0000313" key="3">
    <source>
        <dbReference type="EMBL" id="AXB26768.1"/>
    </source>
</evidence>
<reference evidence="3" key="1">
    <citation type="journal article" date="2018" name="Cell. Mol. Life Sci.">
        <title>Pivotal role of LBD16 in root and root-like organ initiation.</title>
        <authorList>
            <person name="Liu W."/>
            <person name="Yu J."/>
            <person name="Ge Y."/>
            <person name="Qin P."/>
            <person name="Xu L."/>
        </authorList>
    </citation>
    <scope>NUCLEOTIDE SEQUENCE</scope>
</reference>
<dbReference type="PANTHER" id="PTHR31529">
    <property type="entry name" value="LOB DOMAIN CONTAINING PROTEIN"/>
    <property type="match status" value="1"/>
</dbReference>
<dbReference type="AlphaFoldDB" id="A0A2Z5CVL9"/>
<comment type="similarity">
    <text evidence="1">Belongs to the LOB domain-containing protein family.</text>
</comment>
<sequence>MSNGAPCGACKFLRRKCVNNCIFAPHFTSEQGAARFAAVHKIFGASNVTKLLHHIPMSKRSDAVVTICYEAQARLSDPVYGCVATIVTLQHQLHFFFLLTTRAQLNPISSLLHSTKTRSSSLENAGASVQQCIAHLFCA</sequence>
<dbReference type="GO" id="GO:0005634">
    <property type="term" value="C:nucleus"/>
    <property type="evidence" value="ECO:0007669"/>
    <property type="project" value="TreeGrafter"/>
</dbReference>
<evidence type="ECO:0000256" key="1">
    <source>
        <dbReference type="ARBA" id="ARBA00005474"/>
    </source>
</evidence>